<protein>
    <submittedName>
        <fullName evidence="2">Uncharacterized protein</fullName>
    </submittedName>
</protein>
<proteinExistence type="predicted"/>
<evidence type="ECO:0000313" key="2">
    <source>
        <dbReference type="EMBL" id="PSN66501.1"/>
    </source>
</evidence>
<gene>
    <name evidence="2" type="ORF">BS50DRAFT_416033</name>
</gene>
<evidence type="ECO:0000256" key="1">
    <source>
        <dbReference type="SAM" id="MobiDB-lite"/>
    </source>
</evidence>
<feature type="region of interest" description="Disordered" evidence="1">
    <location>
        <begin position="1"/>
        <end position="54"/>
    </location>
</feature>
<evidence type="ECO:0000313" key="3">
    <source>
        <dbReference type="Proteomes" id="UP000240883"/>
    </source>
</evidence>
<keyword evidence="3" id="KW-1185">Reference proteome</keyword>
<dbReference type="Proteomes" id="UP000240883">
    <property type="component" value="Unassembled WGS sequence"/>
</dbReference>
<name>A0A2T2NM29_CORCC</name>
<feature type="compositionally biased region" description="Basic and acidic residues" evidence="1">
    <location>
        <begin position="14"/>
        <end position="27"/>
    </location>
</feature>
<accession>A0A2T2NM29</accession>
<dbReference type="AlphaFoldDB" id="A0A2T2NM29"/>
<reference evidence="2 3" key="1">
    <citation type="journal article" date="2018" name="Front. Microbiol.">
        <title>Genome-Wide Analysis of Corynespora cassiicola Leaf Fall Disease Putative Effectors.</title>
        <authorList>
            <person name="Lopez D."/>
            <person name="Ribeiro S."/>
            <person name="Label P."/>
            <person name="Fumanal B."/>
            <person name="Venisse J.S."/>
            <person name="Kohler A."/>
            <person name="de Oliveira R.R."/>
            <person name="Labutti K."/>
            <person name="Lipzen A."/>
            <person name="Lail K."/>
            <person name="Bauer D."/>
            <person name="Ohm R.A."/>
            <person name="Barry K.W."/>
            <person name="Spatafora J."/>
            <person name="Grigoriev I.V."/>
            <person name="Martin F.M."/>
            <person name="Pujade-Renaud V."/>
        </authorList>
    </citation>
    <scope>NUCLEOTIDE SEQUENCE [LARGE SCALE GENOMIC DNA]</scope>
    <source>
        <strain evidence="2 3">Philippines</strain>
    </source>
</reference>
<organism evidence="2 3">
    <name type="scientific">Corynespora cassiicola Philippines</name>
    <dbReference type="NCBI Taxonomy" id="1448308"/>
    <lineage>
        <taxon>Eukaryota</taxon>
        <taxon>Fungi</taxon>
        <taxon>Dikarya</taxon>
        <taxon>Ascomycota</taxon>
        <taxon>Pezizomycotina</taxon>
        <taxon>Dothideomycetes</taxon>
        <taxon>Pleosporomycetidae</taxon>
        <taxon>Pleosporales</taxon>
        <taxon>Corynesporascaceae</taxon>
        <taxon>Corynespora</taxon>
    </lineage>
</organism>
<dbReference type="EMBL" id="KZ678136">
    <property type="protein sequence ID" value="PSN66501.1"/>
    <property type="molecule type" value="Genomic_DNA"/>
</dbReference>
<sequence>MPQSQASRRTQRWRMAEGGRRAHEAGGLRRARNGYYNGSNGRRSPQEDTMPGRVRDGRRLEPFVDACMFEVQQLQEMGAWAGCASGGKRWERVARNCGRVLAFQTLIAGVRVPPGRHYGAMALPTRPGWKQTALAGRPKASVWCVPGGAAFPSWASSGLRPVQTRASGGALGKVSLSGPWAAAAGGPGWCIRWLFEGACMPRADVDGIGRRRRSTTGRISIAISTWLAGAHGRSCVVVVVVRSVLLNGLRPLPPAHKSTAAARPPMPTHAGMCCRAVGGAHG</sequence>